<evidence type="ECO:0000313" key="3">
    <source>
        <dbReference type="EMBL" id="SUY44847.1"/>
    </source>
</evidence>
<keyword evidence="4" id="KW-1185">Reference proteome</keyword>
<name>A0A381J3G8_9CLOT</name>
<feature type="transmembrane region" description="Helical" evidence="1">
    <location>
        <begin position="50"/>
        <end position="72"/>
    </location>
</feature>
<organism evidence="3 4">
    <name type="scientific">Clostridium putrefaciens</name>
    <dbReference type="NCBI Taxonomy" id="99675"/>
    <lineage>
        <taxon>Bacteria</taxon>
        <taxon>Bacillati</taxon>
        <taxon>Bacillota</taxon>
        <taxon>Clostridia</taxon>
        <taxon>Eubacteriales</taxon>
        <taxon>Clostridiaceae</taxon>
        <taxon>Clostridium</taxon>
    </lineage>
</organism>
<feature type="transmembrane region" description="Helical" evidence="1">
    <location>
        <begin position="84"/>
        <end position="105"/>
    </location>
</feature>
<dbReference type="Proteomes" id="UP000254664">
    <property type="component" value="Unassembled WGS sequence"/>
</dbReference>
<feature type="transmembrane region" description="Helical" evidence="1">
    <location>
        <begin position="7"/>
        <end position="30"/>
    </location>
</feature>
<dbReference type="Pfam" id="PF04892">
    <property type="entry name" value="VanZ"/>
    <property type="match status" value="1"/>
</dbReference>
<evidence type="ECO:0000259" key="2">
    <source>
        <dbReference type="Pfam" id="PF04892"/>
    </source>
</evidence>
<keyword evidence="1" id="KW-0472">Membrane</keyword>
<sequence>MQKFKNIFLYCFLFIICFFTIRFVYMNILYHHTMIIFDFIYYRMHPNDDFYFVLFMILFLTFIGTTFIYQIIKGGLNKRFIKILYIFYFLFLIYFLFFKTIGISGVNFNILDTINSILYGGAIIVFMNIVFFIPLGCLFKLTKKSSIIFLISILFVELSQNIFHLGIFDINDIILNYMGFVIGNTFIENNKVKNILFNNSNQDI</sequence>
<reference evidence="3 4" key="1">
    <citation type="submission" date="2018-06" db="EMBL/GenBank/DDBJ databases">
        <authorList>
            <consortium name="Pathogen Informatics"/>
            <person name="Doyle S."/>
        </authorList>
    </citation>
    <scope>NUCLEOTIDE SEQUENCE [LARGE SCALE GENOMIC DNA]</scope>
    <source>
        <strain evidence="3 4">NCTC9836</strain>
    </source>
</reference>
<feature type="transmembrane region" description="Helical" evidence="1">
    <location>
        <begin position="117"/>
        <end position="139"/>
    </location>
</feature>
<feature type="transmembrane region" description="Helical" evidence="1">
    <location>
        <begin position="146"/>
        <end position="168"/>
    </location>
</feature>
<dbReference type="EMBL" id="UFWZ01000001">
    <property type="protein sequence ID" value="SUY44847.1"/>
    <property type="molecule type" value="Genomic_DNA"/>
</dbReference>
<keyword evidence="1" id="KW-0812">Transmembrane</keyword>
<gene>
    <name evidence="3" type="ORF">NCTC9836_00025</name>
</gene>
<protein>
    <submittedName>
        <fullName evidence="3">Protein VanZ</fullName>
    </submittedName>
</protein>
<evidence type="ECO:0000313" key="4">
    <source>
        <dbReference type="Proteomes" id="UP000254664"/>
    </source>
</evidence>
<dbReference type="AlphaFoldDB" id="A0A381J3G8"/>
<accession>A0A381J3G8</accession>
<proteinExistence type="predicted"/>
<evidence type="ECO:0000256" key="1">
    <source>
        <dbReference type="SAM" id="Phobius"/>
    </source>
</evidence>
<dbReference type="InterPro" id="IPR006976">
    <property type="entry name" value="VanZ-like"/>
</dbReference>
<feature type="domain" description="VanZ-like" evidence="2">
    <location>
        <begin position="53"/>
        <end position="184"/>
    </location>
</feature>
<keyword evidence="1" id="KW-1133">Transmembrane helix</keyword>